<feature type="transmembrane region" description="Helical" evidence="1">
    <location>
        <begin position="112"/>
        <end position="129"/>
    </location>
</feature>
<feature type="transmembrane region" description="Helical" evidence="1">
    <location>
        <begin position="374"/>
        <end position="394"/>
    </location>
</feature>
<accession>A0A4Q0Y5T5</accession>
<dbReference type="AlphaFoldDB" id="A0A4Q0Y5T5"/>
<dbReference type="InterPro" id="IPR010266">
    <property type="entry name" value="NnrS"/>
</dbReference>
<keyword evidence="1" id="KW-0812">Transmembrane</keyword>
<comment type="caution">
    <text evidence="2">The sequence shown here is derived from an EMBL/GenBank/DDBJ whole genome shotgun (WGS) entry which is preliminary data.</text>
</comment>
<feature type="transmembrane region" description="Helical" evidence="1">
    <location>
        <begin position="303"/>
        <end position="325"/>
    </location>
</feature>
<feature type="transmembrane region" description="Helical" evidence="1">
    <location>
        <begin position="164"/>
        <end position="183"/>
    </location>
</feature>
<dbReference type="Proteomes" id="UP000290172">
    <property type="component" value="Unassembled WGS sequence"/>
</dbReference>
<evidence type="ECO:0000256" key="1">
    <source>
        <dbReference type="SAM" id="Phobius"/>
    </source>
</evidence>
<feature type="transmembrane region" description="Helical" evidence="1">
    <location>
        <begin position="345"/>
        <end position="368"/>
    </location>
</feature>
<feature type="transmembrane region" description="Helical" evidence="1">
    <location>
        <begin position="278"/>
        <end position="297"/>
    </location>
</feature>
<name>A0A4Q0Y5T5_9BACT</name>
<evidence type="ECO:0008006" key="4">
    <source>
        <dbReference type="Google" id="ProtNLM"/>
    </source>
</evidence>
<evidence type="ECO:0000313" key="2">
    <source>
        <dbReference type="EMBL" id="RXJ65520.1"/>
    </source>
</evidence>
<feature type="transmembrane region" description="Helical" evidence="1">
    <location>
        <begin position="189"/>
        <end position="214"/>
    </location>
</feature>
<organism evidence="2 3">
    <name type="scientific">Halarcobacter ebronensis</name>
    <dbReference type="NCBI Taxonomy" id="1462615"/>
    <lineage>
        <taxon>Bacteria</taxon>
        <taxon>Pseudomonadati</taxon>
        <taxon>Campylobacterota</taxon>
        <taxon>Epsilonproteobacteria</taxon>
        <taxon>Campylobacterales</taxon>
        <taxon>Arcobacteraceae</taxon>
        <taxon>Halarcobacter</taxon>
    </lineage>
</organism>
<feature type="transmembrane region" description="Helical" evidence="1">
    <location>
        <begin position="44"/>
        <end position="66"/>
    </location>
</feature>
<protein>
    <recommendedName>
        <fullName evidence="4">NnrS family protein</fullName>
    </recommendedName>
</protein>
<keyword evidence="1" id="KW-0472">Membrane</keyword>
<feature type="transmembrane region" description="Helical" evidence="1">
    <location>
        <begin position="135"/>
        <end position="152"/>
    </location>
</feature>
<keyword evidence="1" id="KW-1133">Transmembrane helix</keyword>
<evidence type="ECO:0000313" key="3">
    <source>
        <dbReference type="Proteomes" id="UP000290172"/>
    </source>
</evidence>
<reference evidence="2 3" key="1">
    <citation type="submission" date="2017-10" db="EMBL/GenBank/DDBJ databases">
        <title>Genomics of the genus Arcobacter.</title>
        <authorList>
            <person name="Perez-Cataluna A."/>
            <person name="Figueras M.J."/>
        </authorList>
    </citation>
    <scope>NUCLEOTIDE SEQUENCE [LARGE SCALE GENOMIC DNA]</scope>
    <source>
        <strain evidence="2 3">CECT 8993</strain>
    </source>
</reference>
<dbReference type="Pfam" id="PF05940">
    <property type="entry name" value="NnrS"/>
    <property type="match status" value="1"/>
</dbReference>
<feature type="transmembrane region" description="Helical" evidence="1">
    <location>
        <begin position="78"/>
        <end position="100"/>
    </location>
</feature>
<gene>
    <name evidence="2" type="ORF">CRV08_15070</name>
</gene>
<proteinExistence type="predicted"/>
<sequence>MITSIIYVIIRRNIGYFMQFSTTFIQKPVKEPWLTRFTSQPHQLFFSSAIFFALLVMALSAYSLLASSHLDFVLVHSFGLNFALFSNAFLGFLITVMPKYNNSMSIDSNKYISPWVFYQAGVVIALFVNASFGKVIVSFVIMYFVFIFFKIIKNSQVAVKEDSIYINSILLLGAVFLLIESVTSYNLSMLVFFAYILPMVYVIALRMVPAFYFSYTKNMPWQKPKFIKPLSIIFLFLVAISLQFELKILLQISSFLSASFFGYTIYKLDFFKKTPAILSILVLGFLWFEFGFIILFIESLLNIYTLKLSLHIFALGFVTTLLIGFGSRVAMGHSVPPQPILADKFTIFLFVLTQVLVLSRIVVSFSFINDINLYSIFLSITIGLWIVLFLLWLIRYGKTILRVGN</sequence>
<dbReference type="EMBL" id="PDKJ01000025">
    <property type="protein sequence ID" value="RXJ65520.1"/>
    <property type="molecule type" value="Genomic_DNA"/>
</dbReference>